<name>A0A2Z6GDC8_9PROT</name>
<sequence>MTKHNYIGFDKVVHDALVSARGKNHPSARDEKIKMLEKKLDTAILSQSEIADIQKQLKELKK</sequence>
<accession>A0A2Z6GDC8</accession>
<gene>
    <name evidence="1" type="ORF">OYT1_ch2088</name>
</gene>
<dbReference type="EMBL" id="AP018738">
    <property type="protein sequence ID" value="BBE51613.1"/>
    <property type="molecule type" value="Genomic_DNA"/>
</dbReference>
<dbReference type="OrthoDB" id="8565302at2"/>
<evidence type="ECO:0000313" key="1">
    <source>
        <dbReference type="EMBL" id="BBE51613.1"/>
    </source>
</evidence>
<evidence type="ECO:0000313" key="2">
    <source>
        <dbReference type="Proteomes" id="UP000033070"/>
    </source>
</evidence>
<dbReference type="KEGG" id="fam:OYT1_ch2088"/>
<dbReference type="AlphaFoldDB" id="A0A2Z6GDC8"/>
<dbReference type="Proteomes" id="UP000033070">
    <property type="component" value="Chromosome"/>
</dbReference>
<proteinExistence type="predicted"/>
<organism evidence="1 2">
    <name type="scientific">Ferriphaselus amnicola</name>
    <dbReference type="NCBI Taxonomy" id="1188319"/>
    <lineage>
        <taxon>Bacteria</taxon>
        <taxon>Pseudomonadati</taxon>
        <taxon>Pseudomonadota</taxon>
        <taxon>Betaproteobacteria</taxon>
        <taxon>Nitrosomonadales</taxon>
        <taxon>Gallionellaceae</taxon>
        <taxon>Ferriphaselus</taxon>
    </lineage>
</organism>
<protein>
    <submittedName>
        <fullName evidence="1">Uncharacterized protein</fullName>
    </submittedName>
</protein>
<keyword evidence="2" id="KW-1185">Reference proteome</keyword>
<dbReference type="RefSeq" id="WP_062626265.1">
    <property type="nucleotide sequence ID" value="NZ_AP018738.1"/>
</dbReference>
<reference evidence="1 2" key="1">
    <citation type="submission" date="2018-06" db="EMBL/GenBank/DDBJ databases">
        <title>OYT1 Genome Sequencing.</title>
        <authorList>
            <person name="Kato S."/>
            <person name="Itoh T."/>
            <person name="Ohkuma M."/>
        </authorList>
    </citation>
    <scope>NUCLEOTIDE SEQUENCE [LARGE SCALE GENOMIC DNA]</scope>
    <source>
        <strain evidence="1 2">OYT1</strain>
    </source>
</reference>